<dbReference type="AlphaFoldDB" id="A0A6G1J058"/>
<protein>
    <submittedName>
        <fullName evidence="2">Uncharacterized protein</fullName>
    </submittedName>
</protein>
<feature type="compositionally biased region" description="Low complexity" evidence="1">
    <location>
        <begin position="260"/>
        <end position="270"/>
    </location>
</feature>
<keyword evidence="3" id="KW-1185">Reference proteome</keyword>
<evidence type="ECO:0000313" key="2">
    <source>
        <dbReference type="EMBL" id="KAF2683570.1"/>
    </source>
</evidence>
<sequence length="579" mass="63604">MAGNEDKIGRGVSSTPWSVDRQWGHVFVHGRCVACHLLSDRCLSTPSVEQSDAYYKLVGEVVGRSGARQRVACRQIERFNCAGNVRVDVLQPILPAQASADARSAARVEEVSRSTLAISTEGHGCPRPSFKLKCSLSLNLGLGGPAWANLTSTPVPLVPAWLPYLAVAHLQRHRFRLNLLWTPAGSTSPTGPRFVFPRRASYLASLPALLARQCVWEWKHGIIPTRRNASSCECSPTPAVTRTRRQNGGRSDGCRGTQHGAASSPRAAGSRADESHADDQFYLQQLTMRRCGRLQWHLASAGLRKAAEASQWSQRSQRSQWARWSQYSVGRSWPVPLLAMRHEDMTAAIRSAEPFAVRSRRLRRLDWRDWRAERDAAVDAVDAVDAAKGGQAAYFWVHLILDPRACLWCLPALAIAGASRISTPAAGASLIGLPQTVTLSLNSIIHPPIHSPIHSLRARPNAAVDALAAATARVGADWQPSGHETSRFTPPRWRAGCPSEGSERRRLLRTPKRLRIPEQTGRQGRHARRALRPSTCSKADGQSAPGLGQHFVPVVGEQEQQRRVRSGHRVSVLMPTANR</sequence>
<dbReference type="Proteomes" id="UP000799291">
    <property type="component" value="Unassembled WGS sequence"/>
</dbReference>
<gene>
    <name evidence="2" type="ORF">K458DRAFT_389493</name>
</gene>
<evidence type="ECO:0000313" key="3">
    <source>
        <dbReference type="Proteomes" id="UP000799291"/>
    </source>
</evidence>
<dbReference type="EMBL" id="MU005583">
    <property type="protein sequence ID" value="KAF2683570.1"/>
    <property type="molecule type" value="Genomic_DNA"/>
</dbReference>
<organism evidence="2 3">
    <name type="scientific">Lentithecium fluviatile CBS 122367</name>
    <dbReference type="NCBI Taxonomy" id="1168545"/>
    <lineage>
        <taxon>Eukaryota</taxon>
        <taxon>Fungi</taxon>
        <taxon>Dikarya</taxon>
        <taxon>Ascomycota</taxon>
        <taxon>Pezizomycotina</taxon>
        <taxon>Dothideomycetes</taxon>
        <taxon>Pleosporomycetidae</taxon>
        <taxon>Pleosporales</taxon>
        <taxon>Massarineae</taxon>
        <taxon>Lentitheciaceae</taxon>
        <taxon>Lentithecium</taxon>
    </lineage>
</organism>
<name>A0A6G1J058_9PLEO</name>
<reference evidence="2" key="1">
    <citation type="journal article" date="2020" name="Stud. Mycol.">
        <title>101 Dothideomycetes genomes: a test case for predicting lifestyles and emergence of pathogens.</title>
        <authorList>
            <person name="Haridas S."/>
            <person name="Albert R."/>
            <person name="Binder M."/>
            <person name="Bloem J."/>
            <person name="Labutti K."/>
            <person name="Salamov A."/>
            <person name="Andreopoulos B."/>
            <person name="Baker S."/>
            <person name="Barry K."/>
            <person name="Bills G."/>
            <person name="Bluhm B."/>
            <person name="Cannon C."/>
            <person name="Castanera R."/>
            <person name="Culley D."/>
            <person name="Daum C."/>
            <person name="Ezra D."/>
            <person name="Gonzalez J."/>
            <person name="Henrissat B."/>
            <person name="Kuo A."/>
            <person name="Liang C."/>
            <person name="Lipzen A."/>
            <person name="Lutzoni F."/>
            <person name="Magnuson J."/>
            <person name="Mondo S."/>
            <person name="Nolan M."/>
            <person name="Ohm R."/>
            <person name="Pangilinan J."/>
            <person name="Park H.-J."/>
            <person name="Ramirez L."/>
            <person name="Alfaro M."/>
            <person name="Sun H."/>
            <person name="Tritt A."/>
            <person name="Yoshinaga Y."/>
            <person name="Zwiers L.-H."/>
            <person name="Turgeon B."/>
            <person name="Goodwin S."/>
            <person name="Spatafora J."/>
            <person name="Crous P."/>
            <person name="Grigoriev I."/>
        </authorList>
    </citation>
    <scope>NUCLEOTIDE SEQUENCE</scope>
    <source>
        <strain evidence="2">CBS 122367</strain>
    </source>
</reference>
<feature type="region of interest" description="Disordered" evidence="1">
    <location>
        <begin position="475"/>
        <end position="504"/>
    </location>
</feature>
<proteinExistence type="predicted"/>
<feature type="region of interest" description="Disordered" evidence="1">
    <location>
        <begin position="228"/>
        <end position="275"/>
    </location>
</feature>
<feature type="compositionally biased region" description="Polar residues" evidence="1">
    <location>
        <begin position="228"/>
        <end position="240"/>
    </location>
</feature>
<accession>A0A6G1J058</accession>
<feature type="region of interest" description="Disordered" evidence="1">
    <location>
        <begin position="519"/>
        <end position="549"/>
    </location>
</feature>
<evidence type="ECO:0000256" key="1">
    <source>
        <dbReference type="SAM" id="MobiDB-lite"/>
    </source>
</evidence>